<protein>
    <submittedName>
        <fullName evidence="1">Uncharacterized protein</fullName>
    </submittedName>
</protein>
<dbReference type="EMBL" id="KY684110">
    <property type="protein sequence ID" value="ARF11996.1"/>
    <property type="molecule type" value="Genomic_DNA"/>
</dbReference>
<organism evidence="1">
    <name type="scientific">Klosneuvirus KNV1</name>
    <dbReference type="NCBI Taxonomy" id="1977640"/>
    <lineage>
        <taxon>Viruses</taxon>
        <taxon>Varidnaviria</taxon>
        <taxon>Bamfordvirae</taxon>
        <taxon>Nucleocytoviricota</taxon>
        <taxon>Megaviricetes</taxon>
        <taxon>Imitervirales</taxon>
        <taxon>Mimiviridae</taxon>
        <taxon>Klosneuvirinae</taxon>
        <taxon>Klosneuvirus</taxon>
    </lineage>
</organism>
<proteinExistence type="predicted"/>
<evidence type="ECO:0000313" key="1">
    <source>
        <dbReference type="EMBL" id="ARF11996.1"/>
    </source>
</evidence>
<reference evidence="1" key="1">
    <citation type="journal article" date="2017" name="Science">
        <title>Giant viruses with an expanded complement of translation system components.</title>
        <authorList>
            <person name="Schulz F."/>
            <person name="Yutin N."/>
            <person name="Ivanova N.N."/>
            <person name="Ortega D.R."/>
            <person name="Lee T.K."/>
            <person name="Vierheilig J."/>
            <person name="Daims H."/>
            <person name="Horn M."/>
            <person name="Wagner M."/>
            <person name="Jensen G.J."/>
            <person name="Kyrpides N.C."/>
            <person name="Koonin E.V."/>
            <person name="Woyke T."/>
        </authorList>
    </citation>
    <scope>NUCLEOTIDE SEQUENCE</scope>
    <source>
        <strain evidence="1">KNV1</strain>
    </source>
</reference>
<name>A0A1V0SJV1_9VIRU</name>
<gene>
    <name evidence="1" type="ORF">Klosneuvirus_3_131</name>
</gene>
<accession>A0A1V0SJV1</accession>
<sequence length="247" mass="29039">MTDFISFLPQELISEICWLLWQNEISQLYTNEWNLKLTCKSLFDTVTKYQSEFKTIAFSLDKYNFGKNKRLLYKKHYGNLDRLIVIGKYITPTTLKEVVEWNGIKTLMLSVGDWVPEGPVDTMTCQAEQIIGTVGILYMFRHIDVPNLREFYIVGEEINRYSNHTCDNLPGMLYMFIDMLVDDSPNLKTITYPIKLKDKSEVERYMNNIYTYHRYVKKTVKYEIETEKEEEDGILVQIKGQVEGGVK</sequence>